<dbReference type="GeneTree" id="ENSGT00390000018647"/>
<dbReference type="Ensembl" id="ENSACAT00000007794.3">
    <property type="protein sequence ID" value="ENSACAP00000007631.3"/>
    <property type="gene ID" value="ENSACAG00000007797.3"/>
</dbReference>
<dbReference type="Gene3D" id="1.20.58.1520">
    <property type="match status" value="1"/>
</dbReference>
<proteinExistence type="predicted"/>
<evidence type="ECO:0000313" key="1">
    <source>
        <dbReference type="Ensembl" id="ENSACAP00000007631.3"/>
    </source>
</evidence>
<dbReference type="GeneID" id="103281645"/>
<reference evidence="1" key="2">
    <citation type="submission" date="2025-08" db="UniProtKB">
        <authorList>
            <consortium name="Ensembl"/>
        </authorList>
    </citation>
    <scope>IDENTIFICATION</scope>
</reference>
<dbReference type="InParanoid" id="H9GD23"/>
<gene>
    <name evidence="1" type="primary">LOC103281645</name>
</gene>
<dbReference type="OrthoDB" id="67750at2759"/>
<dbReference type="PANTHER" id="PTHR16078:SF1">
    <property type="entry name" value="COILED-COIL DOMAIN-CONTAINING PROTEIN 87"/>
    <property type="match status" value="1"/>
</dbReference>
<dbReference type="HOGENOM" id="CLU_016540_0_0_1"/>
<keyword evidence="2" id="KW-1185">Reference proteome</keyword>
<name>H9GD23_ANOCA</name>
<dbReference type="KEGG" id="acs:103281645"/>
<dbReference type="PANTHER" id="PTHR16078">
    <property type="entry name" value="COILED-COIL DOMAIN-CONTAINING PROTEIN 87"/>
    <property type="match status" value="1"/>
</dbReference>
<evidence type="ECO:0008006" key="3">
    <source>
        <dbReference type="Google" id="ProtNLM"/>
    </source>
</evidence>
<reference evidence="1" key="3">
    <citation type="submission" date="2025-09" db="UniProtKB">
        <authorList>
            <consortium name="Ensembl"/>
        </authorList>
    </citation>
    <scope>IDENTIFICATION</scope>
</reference>
<dbReference type="Proteomes" id="UP000001646">
    <property type="component" value="Unplaced"/>
</dbReference>
<protein>
    <recommendedName>
        <fullName evidence="3">Coiled-coil domain containing 87</fullName>
    </recommendedName>
</protein>
<dbReference type="eggNOG" id="ENOG502QQN1">
    <property type="taxonomic scope" value="Eukaryota"/>
</dbReference>
<evidence type="ECO:0000313" key="2">
    <source>
        <dbReference type="Proteomes" id="UP000001646"/>
    </source>
</evidence>
<dbReference type="AlphaFoldDB" id="H9GD23"/>
<reference evidence="1" key="1">
    <citation type="submission" date="2009-12" db="EMBL/GenBank/DDBJ databases">
        <title>The Genome Sequence of Anolis carolinensis (Green Anole Lizard).</title>
        <authorList>
            <consortium name="The Genome Sequencing Platform"/>
            <person name="Di Palma F."/>
            <person name="Alfoldi J."/>
            <person name="Heiman D."/>
            <person name="Young S."/>
            <person name="Grabherr M."/>
            <person name="Johnson J."/>
            <person name="Lander E.S."/>
            <person name="Lindblad-Toh K."/>
        </authorList>
    </citation>
    <scope>NUCLEOTIDE SEQUENCE [LARGE SCALE GENOMIC DNA]</scope>
    <source>
        <strain evidence="1">JBL SC #1</strain>
    </source>
</reference>
<dbReference type="InterPro" id="IPR037383">
    <property type="entry name" value="CCDC87"/>
</dbReference>
<sequence>MSRRVYAAAHLRYPLEDTEAVAQRLHAQYRRLLDPLSLFPTTHSRVQASLPAEAEPDVSFAAPLGPALASPSSPRRTPVPISQAALLQLVRNKMELGPHWAKHIPAVHQRTFREVILTEVRHAYVEVQRSLYNPAFEAHTNRELYQHLVTYVGLVSQHLFLHYLCLMEQHRSLNVFTDCANLTRFSAQLALDCTRFLDIEVVRHHLVVEMKAPRGYRALSLRKTTLIGEHPARAIGCRLGFTIGHFIRLTRPRTQALRQKRAQDIKELEEIPPLDLSIIKQMQLPGMEGNIRATSCAAIPMPCPARDKSKPEAEKKARLFRSYSMPNMRAGRLLADELGICITPRRLTPDLPFHYVDDEERMEAVSLADDLRRLVQGSILRSGQWKEEEEDGLDLPPLLKVLTRRKANEARLEHLQRTLASLRYEESSELKRRNTIIAAPASHPQATTVNFKVHEQMVVKAADLQVSERVYSEAVVLERSSLIYNHLLGEINNATLQSLDASLFVGEEVRGMYKELMNTVPKDHLKFDLGPLIESHATKLDFSACFASSTLRKKESEQVVNEELAKILPAGPFSPEEVVDTLKTPNLPIKKPMSKKQHATWLKWWKNTFNIDDYLNYIATKESDFLPVIFHLYSIGGDKEEELQQQAIHEAEVKQEEKVRRISIKKAAKVQFKEESVETGQWKADNTAKMELGVLVPYDHKPEDLRALQRRLERLWTVLHFSESERLDMAIKYSSNQYYFFLPDMLKAWEEAAQLIQERELLLAELESFEQTASDPNRLFSQEPRAFAVRMKESRKRDRLHTELAWFNSELYEVLTEIKKEFNDTVTFRGRPYMEKMQWDKVEMLYWLQQQRRGGALKRYARTGSQRRLPPLT</sequence>
<organism evidence="1 2">
    <name type="scientific">Anolis carolinensis</name>
    <name type="common">Green anole</name>
    <name type="synonym">American chameleon</name>
    <dbReference type="NCBI Taxonomy" id="28377"/>
    <lineage>
        <taxon>Eukaryota</taxon>
        <taxon>Metazoa</taxon>
        <taxon>Chordata</taxon>
        <taxon>Craniata</taxon>
        <taxon>Vertebrata</taxon>
        <taxon>Euteleostomi</taxon>
        <taxon>Lepidosauria</taxon>
        <taxon>Squamata</taxon>
        <taxon>Bifurcata</taxon>
        <taxon>Unidentata</taxon>
        <taxon>Episquamata</taxon>
        <taxon>Toxicofera</taxon>
        <taxon>Iguania</taxon>
        <taxon>Dactyloidae</taxon>
        <taxon>Anolis</taxon>
    </lineage>
</organism>
<accession>H9GD23</accession>